<dbReference type="InterPro" id="IPR036761">
    <property type="entry name" value="TTHA0802/YceI-like_sf"/>
</dbReference>
<dbReference type="SUPFAM" id="SSF101874">
    <property type="entry name" value="YceI-like"/>
    <property type="match status" value="1"/>
</dbReference>
<evidence type="ECO:0000313" key="2">
    <source>
        <dbReference type="EMBL" id="GEP45398.1"/>
    </source>
</evidence>
<dbReference type="PANTHER" id="PTHR34406:SF1">
    <property type="entry name" value="PROTEIN YCEI"/>
    <property type="match status" value="1"/>
</dbReference>
<accession>A0A512MFA1</accession>
<dbReference type="PROSITE" id="PS50206">
    <property type="entry name" value="RHODANESE_3"/>
    <property type="match status" value="1"/>
</dbReference>
<evidence type="ECO:0000313" key="3">
    <source>
        <dbReference type="Proteomes" id="UP000321577"/>
    </source>
</evidence>
<dbReference type="InterPro" id="IPR036873">
    <property type="entry name" value="Rhodanese-like_dom_sf"/>
</dbReference>
<dbReference type="Gene3D" id="2.40.128.110">
    <property type="entry name" value="Lipid/polyisoprenoid-binding, YceI-like"/>
    <property type="match status" value="1"/>
</dbReference>
<dbReference type="CDD" id="cd00158">
    <property type="entry name" value="RHOD"/>
    <property type="match status" value="1"/>
</dbReference>
<dbReference type="Proteomes" id="UP000321577">
    <property type="component" value="Unassembled WGS sequence"/>
</dbReference>
<dbReference type="SMART" id="SM00450">
    <property type="entry name" value="RHOD"/>
    <property type="match status" value="1"/>
</dbReference>
<dbReference type="Pfam" id="PF04264">
    <property type="entry name" value="YceI"/>
    <property type="match status" value="1"/>
</dbReference>
<dbReference type="RefSeq" id="WP_146854261.1">
    <property type="nucleotide sequence ID" value="NZ_BKAG01000048.1"/>
</dbReference>
<dbReference type="AlphaFoldDB" id="A0A512MFA1"/>
<keyword evidence="3" id="KW-1185">Reference proteome</keyword>
<evidence type="ECO:0000259" key="1">
    <source>
        <dbReference type="PROSITE" id="PS50206"/>
    </source>
</evidence>
<gene>
    <name evidence="2" type="ORF">BGE01nite_46890</name>
</gene>
<name>A0A512MFA1_9BACT</name>
<dbReference type="Gene3D" id="3.40.250.10">
    <property type="entry name" value="Rhodanese-like domain"/>
    <property type="match status" value="1"/>
</dbReference>
<organism evidence="2 3">
    <name type="scientific">Brevifollis gellanilyticus</name>
    <dbReference type="NCBI Taxonomy" id="748831"/>
    <lineage>
        <taxon>Bacteria</taxon>
        <taxon>Pseudomonadati</taxon>
        <taxon>Verrucomicrobiota</taxon>
        <taxon>Verrucomicrobiia</taxon>
        <taxon>Verrucomicrobiales</taxon>
        <taxon>Verrucomicrobiaceae</taxon>
    </lineage>
</organism>
<dbReference type="GO" id="GO:0016740">
    <property type="term" value="F:transferase activity"/>
    <property type="evidence" value="ECO:0007669"/>
    <property type="project" value="UniProtKB-KW"/>
</dbReference>
<dbReference type="Pfam" id="PF00581">
    <property type="entry name" value="Rhodanese"/>
    <property type="match status" value="1"/>
</dbReference>
<protein>
    <submittedName>
        <fullName evidence="2">Sulfurtransferase</fullName>
    </submittedName>
</protein>
<keyword evidence="2" id="KW-0808">Transferase</keyword>
<feature type="domain" description="Rhodanese" evidence="1">
    <location>
        <begin position="12"/>
        <end position="106"/>
    </location>
</feature>
<dbReference type="OrthoDB" id="9811006at2"/>
<comment type="caution">
    <text evidence="2">The sequence shown here is derived from an EMBL/GenBank/DDBJ whole genome shotgun (WGS) entry which is preliminary data.</text>
</comment>
<dbReference type="EMBL" id="BKAG01000048">
    <property type="protein sequence ID" value="GEP45398.1"/>
    <property type="molecule type" value="Genomic_DNA"/>
</dbReference>
<dbReference type="InterPro" id="IPR007372">
    <property type="entry name" value="Lipid/polyisoprenoid-bd_YceI"/>
</dbReference>
<proteinExistence type="predicted"/>
<dbReference type="InterPro" id="IPR001763">
    <property type="entry name" value="Rhodanese-like_dom"/>
</dbReference>
<dbReference type="SUPFAM" id="SSF52821">
    <property type="entry name" value="Rhodanese/Cell cycle control phosphatase"/>
    <property type="match status" value="1"/>
</dbReference>
<reference evidence="2 3" key="1">
    <citation type="submission" date="2019-07" db="EMBL/GenBank/DDBJ databases">
        <title>Whole genome shotgun sequence of Brevifollis gellanilyticus NBRC 108608.</title>
        <authorList>
            <person name="Hosoyama A."/>
            <person name="Uohara A."/>
            <person name="Ohji S."/>
            <person name="Ichikawa N."/>
        </authorList>
    </citation>
    <scope>NUCLEOTIDE SEQUENCE [LARGE SCALE GENOMIC DNA]</scope>
    <source>
        <strain evidence="2 3">NBRC 108608</strain>
    </source>
</reference>
<dbReference type="PANTHER" id="PTHR34406">
    <property type="entry name" value="PROTEIN YCEI"/>
    <property type="match status" value="1"/>
</dbReference>
<dbReference type="SMART" id="SM00867">
    <property type="entry name" value="YceI"/>
    <property type="match status" value="1"/>
</dbReference>
<sequence>MKLISPADLHAAASQAHILDVRLADDFECCHIPGAANNCVYEVAFHERLKDSSTASPSFICLYGQSEASHEAPMAAEKLKRAGFADVRLLQGGLDAWKKADLPVEGKGGQQPQPLPPHGRKEIDLQESRLEWTGRNLLNKHCGKISLKSGHLDFDHGLVTGGEVLIDMTAITCDDLQGNPLHDVLIHHLRSDDFFDTDLHPEARITIREAKPTDGGTPGSPNLQVKADLTLKGITAPVEFTASAGIDDQGRPAAQAAFAIDRTRWHVLYGSGRFFARLAGHLVNDLIELQIRLVCKT</sequence>